<evidence type="ECO:0000256" key="1">
    <source>
        <dbReference type="SAM" id="MobiDB-lite"/>
    </source>
</evidence>
<feature type="region of interest" description="Disordered" evidence="1">
    <location>
        <begin position="84"/>
        <end position="104"/>
    </location>
</feature>
<reference evidence="2 3" key="1">
    <citation type="submission" date="2018-11" db="EMBL/GenBank/DDBJ databases">
        <authorList>
            <consortium name="Pathogen Informatics"/>
        </authorList>
    </citation>
    <scope>NUCLEOTIDE SEQUENCE [LARGE SCALE GENOMIC DNA]</scope>
</reference>
<feature type="non-terminal residue" evidence="2">
    <location>
        <position position="104"/>
    </location>
</feature>
<gene>
    <name evidence="2" type="ORF">DILT_LOCUS14586</name>
</gene>
<name>A0A3P7M7F2_DIBLA</name>
<dbReference type="Proteomes" id="UP000281553">
    <property type="component" value="Unassembled WGS sequence"/>
</dbReference>
<feature type="compositionally biased region" description="Acidic residues" evidence="1">
    <location>
        <begin position="91"/>
        <end position="104"/>
    </location>
</feature>
<evidence type="ECO:0000313" key="3">
    <source>
        <dbReference type="Proteomes" id="UP000281553"/>
    </source>
</evidence>
<keyword evidence="3" id="KW-1185">Reference proteome</keyword>
<evidence type="ECO:0000313" key="2">
    <source>
        <dbReference type="EMBL" id="VDN25204.1"/>
    </source>
</evidence>
<sequence>MIAVCVTQELEPTKPDFELYVGVRTSCSHLRLSKPEKIVPKKTAIQRAKTLAVDSAAYKNLTANQVPSDERFIHSYFNFLEKSGAKKAEDSDASVSDDEFDSYL</sequence>
<dbReference type="AlphaFoldDB" id="A0A3P7M7F2"/>
<organism evidence="2 3">
    <name type="scientific">Dibothriocephalus latus</name>
    <name type="common">Fish tapeworm</name>
    <name type="synonym">Diphyllobothrium latum</name>
    <dbReference type="NCBI Taxonomy" id="60516"/>
    <lineage>
        <taxon>Eukaryota</taxon>
        <taxon>Metazoa</taxon>
        <taxon>Spiralia</taxon>
        <taxon>Lophotrochozoa</taxon>
        <taxon>Platyhelminthes</taxon>
        <taxon>Cestoda</taxon>
        <taxon>Eucestoda</taxon>
        <taxon>Diphyllobothriidea</taxon>
        <taxon>Diphyllobothriidae</taxon>
        <taxon>Dibothriocephalus</taxon>
    </lineage>
</organism>
<proteinExistence type="predicted"/>
<protein>
    <submittedName>
        <fullName evidence="2">Uncharacterized protein</fullName>
    </submittedName>
</protein>
<accession>A0A3P7M7F2</accession>
<dbReference type="EMBL" id="UYRU01074923">
    <property type="protein sequence ID" value="VDN25204.1"/>
    <property type="molecule type" value="Genomic_DNA"/>
</dbReference>